<reference evidence="1 2" key="1">
    <citation type="journal article" date="2022" name="New Phytol.">
        <title>Ecological generalism drives hyperdiversity of secondary metabolite gene clusters in xylarialean endophytes.</title>
        <authorList>
            <person name="Franco M.E.E."/>
            <person name="Wisecaver J.H."/>
            <person name="Arnold A.E."/>
            <person name="Ju Y.M."/>
            <person name="Slot J.C."/>
            <person name="Ahrendt S."/>
            <person name="Moore L.P."/>
            <person name="Eastman K.E."/>
            <person name="Scott K."/>
            <person name="Konkel Z."/>
            <person name="Mondo S.J."/>
            <person name="Kuo A."/>
            <person name="Hayes R.D."/>
            <person name="Haridas S."/>
            <person name="Andreopoulos B."/>
            <person name="Riley R."/>
            <person name="LaButti K."/>
            <person name="Pangilinan J."/>
            <person name="Lipzen A."/>
            <person name="Amirebrahimi M."/>
            <person name="Yan J."/>
            <person name="Adam C."/>
            <person name="Keymanesh K."/>
            <person name="Ng V."/>
            <person name="Louie K."/>
            <person name="Northen T."/>
            <person name="Drula E."/>
            <person name="Henrissat B."/>
            <person name="Hsieh H.M."/>
            <person name="Youens-Clark K."/>
            <person name="Lutzoni F."/>
            <person name="Miadlikowska J."/>
            <person name="Eastwood D.C."/>
            <person name="Hamelin R.C."/>
            <person name="Grigoriev I.V."/>
            <person name="U'Ren J.M."/>
        </authorList>
    </citation>
    <scope>NUCLEOTIDE SEQUENCE [LARGE SCALE GENOMIC DNA]</scope>
    <source>
        <strain evidence="1 2">ER1909</strain>
    </source>
</reference>
<name>A0ACC0CMN7_9PEZI</name>
<dbReference type="Proteomes" id="UP001497680">
    <property type="component" value="Unassembled WGS sequence"/>
</dbReference>
<organism evidence="1 2">
    <name type="scientific">Hypoxylon rubiginosum</name>
    <dbReference type="NCBI Taxonomy" id="110542"/>
    <lineage>
        <taxon>Eukaryota</taxon>
        <taxon>Fungi</taxon>
        <taxon>Dikarya</taxon>
        <taxon>Ascomycota</taxon>
        <taxon>Pezizomycotina</taxon>
        <taxon>Sordariomycetes</taxon>
        <taxon>Xylariomycetidae</taxon>
        <taxon>Xylariales</taxon>
        <taxon>Hypoxylaceae</taxon>
        <taxon>Hypoxylon</taxon>
    </lineage>
</organism>
<evidence type="ECO:0000313" key="2">
    <source>
        <dbReference type="Proteomes" id="UP001497680"/>
    </source>
</evidence>
<proteinExistence type="predicted"/>
<gene>
    <name evidence="1" type="ORF">F4821DRAFT_274824</name>
</gene>
<dbReference type="EMBL" id="MU394389">
    <property type="protein sequence ID" value="KAI6081684.1"/>
    <property type="molecule type" value="Genomic_DNA"/>
</dbReference>
<accession>A0ACC0CMN7</accession>
<sequence>MSDNTENLIEISDDDELDVEIDSDEESVEVFDEDDFEELKADLTRCLDRIKTAGNVAVSKEHDNFVNPGLIVANTLITLPLVSRDAEIIKSVCRQAPFGRNDETVIDTSVRKTWELDRTQFSFSNPKWQDYVTSITDEAARSLAMSDVRAEPFKLLLYEKGSFFKRHKDSEKVPGLIGTLVICLPSKHEGGSVHLSHARRKHVLNTDKTSEFGLTSLAWFSDVTHEIKPLKSGHRLVLTYHIIRESGHRMSAGLVGEESNQLRRLLKKWYGFDHRLGNKLVYLLEHKYTESSLSLDNLKGRDKAVCQSLYEACLEFEFPIFLARMTRTTEAPDRDDSEYDPEYSNKFKEVKNCEGYTIFRSGEIYDEHILGADNLRYRRADSEDEGTFTGNERTPSTLRYHDTVVIIASTQGNLSSLFNSKPKPRLRDIMSALSQSLRNRSYDHGVHSPLLIILEELIEWPQIPVDGALLCDIIVTAIKVQRMSLYSKAIYSSLENPASRDMVLAKVAQLIDEASYKDPGTPPDWDFWLGNVVTRLELRPLSNVATILSELESLVRQDLKASFQDWKKSSIPTVADCERIWDIGDLKFFTVLLSLWFNDPSWLTSWFIPRLAMRGSKLLIYDILRYIYDIYSQDTLRGARRTFQYILEGCVEKLALVINDLPKTSVSILQVEFECAEAAALRGFLRVIDNGISLRLNQITELLDKSYTNIYQSRIEAKHSCPIIVRRFLEELTNTLTQHPIPPLASVKHLYELLLRDVLLANPPQGWGYEPQGCNRIGCEELYIFLNNKEARTCRFVRDSWTLRHMETRLPRDFFHCQTDKDCRHNDVLVVTKLYYNPHGDILHLEPLLSVFQCEYVEMLLGNDLYRELILLGRPEGPRQSNKR</sequence>
<comment type="caution">
    <text evidence="1">The sequence shown here is derived from an EMBL/GenBank/DDBJ whole genome shotgun (WGS) entry which is preliminary data.</text>
</comment>
<keyword evidence="2" id="KW-1185">Reference proteome</keyword>
<evidence type="ECO:0000313" key="1">
    <source>
        <dbReference type="EMBL" id="KAI6081684.1"/>
    </source>
</evidence>
<protein>
    <submittedName>
        <fullName evidence="1">Uncharacterized protein</fullName>
    </submittedName>
</protein>